<dbReference type="AlphaFoldDB" id="A0A150PQI3"/>
<sequence>MARWRDGAMARWRDGAMGARTVTLYVFGSAKGSVGKPALAAVGAKLLAAEGQTCARIDAALTACRWRRGSTFAHHGPRSMMACSCWTLLRPASTSR</sequence>
<protein>
    <submittedName>
        <fullName evidence="1">Uncharacterized protein</fullName>
    </submittedName>
</protein>
<dbReference type="EMBL" id="JELY01000839">
    <property type="protein sequence ID" value="KYF57920.1"/>
    <property type="molecule type" value="Genomic_DNA"/>
</dbReference>
<evidence type="ECO:0000313" key="2">
    <source>
        <dbReference type="Proteomes" id="UP000075420"/>
    </source>
</evidence>
<evidence type="ECO:0000313" key="1">
    <source>
        <dbReference type="EMBL" id="KYF57920.1"/>
    </source>
</evidence>
<organism evidence="1 2">
    <name type="scientific">Sorangium cellulosum</name>
    <name type="common">Polyangium cellulosum</name>
    <dbReference type="NCBI Taxonomy" id="56"/>
    <lineage>
        <taxon>Bacteria</taxon>
        <taxon>Pseudomonadati</taxon>
        <taxon>Myxococcota</taxon>
        <taxon>Polyangia</taxon>
        <taxon>Polyangiales</taxon>
        <taxon>Polyangiaceae</taxon>
        <taxon>Sorangium</taxon>
    </lineage>
</organism>
<comment type="caution">
    <text evidence="1">The sequence shown here is derived from an EMBL/GenBank/DDBJ whole genome shotgun (WGS) entry which is preliminary data.</text>
</comment>
<gene>
    <name evidence="1" type="ORF">BE08_25860</name>
</gene>
<dbReference type="Proteomes" id="UP000075420">
    <property type="component" value="Unassembled WGS sequence"/>
</dbReference>
<accession>A0A150PQI3</accession>
<proteinExistence type="predicted"/>
<reference evidence="1 2" key="1">
    <citation type="submission" date="2014-02" db="EMBL/GenBank/DDBJ databases">
        <title>The small core and large imbalanced accessory genome model reveals a collaborative survival strategy of Sorangium cellulosum strains in nature.</title>
        <authorList>
            <person name="Han K."/>
            <person name="Peng R."/>
            <person name="Blom J."/>
            <person name="Li Y.-Z."/>
        </authorList>
    </citation>
    <scope>NUCLEOTIDE SEQUENCE [LARGE SCALE GENOMIC DNA]</scope>
    <source>
        <strain evidence="1 2">So0157-25</strain>
    </source>
</reference>
<name>A0A150PQI3_SORCE</name>